<feature type="domain" description="Baseplate hub protein gp44/GpP-like C-terminal" evidence="3">
    <location>
        <begin position="273"/>
        <end position="352"/>
    </location>
</feature>
<organism evidence="5 6">
    <name type="scientific">Insolitispirillum peregrinum</name>
    <dbReference type="NCBI Taxonomy" id="80876"/>
    <lineage>
        <taxon>Bacteria</taxon>
        <taxon>Pseudomonadati</taxon>
        <taxon>Pseudomonadota</taxon>
        <taxon>Alphaproteobacteria</taxon>
        <taxon>Rhodospirillales</taxon>
        <taxon>Novispirillaceae</taxon>
        <taxon>Insolitispirillum</taxon>
    </lineage>
</organism>
<evidence type="ECO:0000259" key="2">
    <source>
        <dbReference type="Pfam" id="PF21683"/>
    </source>
</evidence>
<dbReference type="Gene3D" id="2.30.300.10">
    <property type="entry name" value="Baseplate protein-like domain - beta roll fold"/>
    <property type="match status" value="1"/>
</dbReference>
<dbReference type="PIRSF" id="PIRSF004440">
    <property type="entry name" value="GpP"/>
    <property type="match status" value="1"/>
</dbReference>
<gene>
    <name evidence="5" type="ORF">SAMN05421779_102358</name>
</gene>
<dbReference type="Pfam" id="PF21929">
    <property type="entry name" value="GpP_4th"/>
    <property type="match status" value="1"/>
</dbReference>
<dbReference type="Gene3D" id="3.55.50.10">
    <property type="entry name" value="Baseplate protein-like domains"/>
    <property type="match status" value="1"/>
</dbReference>
<proteinExistence type="predicted"/>
<feature type="region of interest" description="Disordered" evidence="1">
    <location>
        <begin position="334"/>
        <end position="379"/>
    </location>
</feature>
<evidence type="ECO:0000256" key="1">
    <source>
        <dbReference type="SAM" id="MobiDB-lite"/>
    </source>
</evidence>
<name>A0A1N7JKQ9_9PROT</name>
<dbReference type="RefSeq" id="WP_076399231.1">
    <property type="nucleotide sequence ID" value="NZ_FTOA01000002.1"/>
</dbReference>
<dbReference type="InterPro" id="IPR049354">
    <property type="entry name" value="GpP-like_N"/>
</dbReference>
<feature type="compositionally biased region" description="Low complexity" evidence="1">
    <location>
        <begin position="225"/>
        <end position="242"/>
    </location>
</feature>
<dbReference type="SUPFAM" id="SSF69279">
    <property type="entry name" value="Phage tail proteins"/>
    <property type="match status" value="2"/>
</dbReference>
<evidence type="ECO:0000259" key="4">
    <source>
        <dbReference type="Pfam" id="PF22255"/>
    </source>
</evidence>
<dbReference type="InterPro" id="IPR023399">
    <property type="entry name" value="Baseplate-like_2-layer_sand"/>
</dbReference>
<dbReference type="OrthoDB" id="9016931at2"/>
<dbReference type="STRING" id="80876.SAMN05421779_102358"/>
<evidence type="ECO:0000259" key="3">
    <source>
        <dbReference type="Pfam" id="PF21929"/>
    </source>
</evidence>
<dbReference type="Pfam" id="PF22255">
    <property type="entry name" value="Gp44-like_2nd"/>
    <property type="match status" value="1"/>
</dbReference>
<feature type="compositionally biased region" description="Polar residues" evidence="1">
    <location>
        <begin position="365"/>
        <end position="379"/>
    </location>
</feature>
<dbReference type="InterPro" id="IPR053982">
    <property type="entry name" value="Gp44/GpP-like_C"/>
</dbReference>
<dbReference type="Proteomes" id="UP000185678">
    <property type="component" value="Unassembled WGS sequence"/>
</dbReference>
<dbReference type="Pfam" id="PF21683">
    <property type="entry name" value="GpP-like_1st"/>
    <property type="match status" value="1"/>
</dbReference>
<dbReference type="InterPro" id="IPR026276">
    <property type="entry name" value="Baseplate_GpP"/>
</dbReference>
<feature type="domain" description="Baseplate hub protein gp44/GpP-like second" evidence="4">
    <location>
        <begin position="99"/>
        <end position="187"/>
    </location>
</feature>
<dbReference type="Gene3D" id="3.30.1920.10">
    <property type="entry name" value="Baseplate protein-like domains - 2 layer sandwich fold"/>
    <property type="match status" value="1"/>
</dbReference>
<dbReference type="EMBL" id="FTOA01000002">
    <property type="protein sequence ID" value="SIS49919.1"/>
    <property type="molecule type" value="Genomic_DNA"/>
</dbReference>
<evidence type="ECO:0000313" key="6">
    <source>
        <dbReference type="Proteomes" id="UP000185678"/>
    </source>
</evidence>
<evidence type="ECO:0000313" key="5">
    <source>
        <dbReference type="EMBL" id="SIS49919.1"/>
    </source>
</evidence>
<protein>
    <submittedName>
        <fullName evidence="5">Mu-like prophage tail protein gpP</fullName>
    </submittedName>
</protein>
<dbReference type="InterPro" id="IPR053981">
    <property type="entry name" value="Gp44/GpP-like_2nd"/>
</dbReference>
<keyword evidence="6" id="KW-1185">Reference proteome</keyword>
<accession>A0A1N7JKQ9</accession>
<dbReference type="AlphaFoldDB" id="A0A1N7JKQ9"/>
<sequence>MPETAADLVTLRVNNTLHRGWSTVDITRSLSTISNAFSLTVANDWGSDSPTLNSTLLAPGDICQVLINDQPVVTGYIDSVKPSYDAKQHQISVSGRDRTGDLVDCSADVQEWHDHSLDDIVRALIAPFSHPELGEIGIRVVPEGRLLPQVAKHSVHPGDTVYSVIERLSRQTGCLVWSDGTGGLIIGNPETTETAAPLQRGVNILSANASNSWSKRYRNIVVLSDTPGKTSGPTGTPPFSLSDPAIGARDPEITRYRPLLMIAEASVRDDLLQRRAEWERRHNAGQGQSYIVTVQGWLQDGQLWTPGQTVSLKDAWLGADDNYLISTVNFKHGTGGTTTTLTVTPESALGPEPNDGYYKKKQQDSSEPPTNTSAASQKT</sequence>
<reference evidence="5 6" key="1">
    <citation type="submission" date="2017-01" db="EMBL/GenBank/DDBJ databases">
        <authorList>
            <person name="Mah S.A."/>
            <person name="Swanson W.J."/>
            <person name="Moy G.W."/>
            <person name="Vacquier V.D."/>
        </authorList>
    </citation>
    <scope>NUCLEOTIDE SEQUENCE [LARGE SCALE GENOMIC DNA]</scope>
    <source>
        <strain evidence="5 6">DSM 11589</strain>
    </source>
</reference>
<feature type="region of interest" description="Disordered" evidence="1">
    <location>
        <begin position="225"/>
        <end position="246"/>
    </location>
</feature>
<feature type="domain" description="Baseplate hub protein gp44-like N-terminal" evidence="2">
    <location>
        <begin position="9"/>
        <end position="97"/>
    </location>
</feature>